<keyword evidence="2" id="KW-1185">Reference proteome</keyword>
<gene>
    <name evidence="1" type="ORF">LPJ66_001723</name>
</gene>
<reference evidence="1" key="1">
    <citation type="submission" date="2022-07" db="EMBL/GenBank/DDBJ databases">
        <title>Phylogenomic reconstructions and comparative analyses of Kickxellomycotina fungi.</title>
        <authorList>
            <person name="Reynolds N.K."/>
            <person name="Stajich J.E."/>
            <person name="Barry K."/>
            <person name="Grigoriev I.V."/>
            <person name="Crous P."/>
            <person name="Smith M.E."/>
        </authorList>
    </citation>
    <scope>NUCLEOTIDE SEQUENCE</scope>
    <source>
        <strain evidence="1">Benny 63K</strain>
    </source>
</reference>
<proteinExistence type="predicted"/>
<name>A0ACC1ISI8_9FUNG</name>
<sequence>MLPEHISLDLEPGRVRRILRKILGKLSDIEEEVALRPSVYKTNSGSSATDNSHIFNGSGLNRPTLQRANSAADMPPAHPFRHLLPKAHRQPRYTYRRRSGYRSSDGNGSDGSDASIDFTSSTGTKRRGNIGGSKARAGQFVRSASLGSLSDSDAAGTSGSTIGKDPALWLTTPRKRPRVRSPINSDISAAAKTLLAETQTKSFASRLENLIPQRSKQPMNTFKARGLLTHLVQLGETLWLCRPQISSGISWTARVLPLKVQAAFRLGEAIAWSEDSDNLDYIDEIYSAVPPFLTRFVLWHHVVAMCYLRTPAYADALAEALWQVGAVAQQEWLIDVRLGHFKSVSALVMLDNMAPLHLRAIDIGAGMRFVKNMLKLLVAERTKLAGETTDVHLLATKSLWYQFVPTGCTVDASDDGDSGERAGDGSFSAQMDAAVPSRYAKWVARMGDPAQSTLVLAEALDQALQFISLQLSPDSERGLPASENSWYVRQAVEAVRAICSVIYTRLGCMAPDAAMGGINMAVSGGLWQCVSLLAAFTSSMAHPSHSSADCATGTMAQGGLGQETLSVCTMYRSGLTLLALRQLKLCALGSDTSDDSWHAARARTELTRVAKSDLRRLCEPIALLDPSAMPLEGGPSRRSLIAPRFNSLMESTLHFSGGYRAPDSQFAARILNTLVMPLAVAGSSPVVFHDLARIIGMDLRCPRVARTIVDLVSLRFDAIWAHHSECSVWQRDWSRLQNTGVCVVDAIPGANGLVASHEDPACVQDELSIVKAGGCGIDDCVYGNSRERALRQLRVLGDDLERRQAEKARVALAAKDRADKVTKPVPAESVSVSASAPETASKSALGGSIFGKVEEDELGFMLLRRRRSHANQR</sequence>
<accession>A0ACC1ISI8</accession>
<evidence type="ECO:0000313" key="1">
    <source>
        <dbReference type="EMBL" id="KAJ1900051.1"/>
    </source>
</evidence>
<protein>
    <submittedName>
        <fullName evidence="1">Uncharacterized protein</fullName>
    </submittedName>
</protein>
<comment type="caution">
    <text evidence="1">The sequence shown here is derived from an EMBL/GenBank/DDBJ whole genome shotgun (WGS) entry which is preliminary data.</text>
</comment>
<organism evidence="1 2">
    <name type="scientific">Kickxella alabastrina</name>
    <dbReference type="NCBI Taxonomy" id="61397"/>
    <lineage>
        <taxon>Eukaryota</taxon>
        <taxon>Fungi</taxon>
        <taxon>Fungi incertae sedis</taxon>
        <taxon>Zoopagomycota</taxon>
        <taxon>Kickxellomycotina</taxon>
        <taxon>Kickxellomycetes</taxon>
        <taxon>Kickxellales</taxon>
        <taxon>Kickxellaceae</taxon>
        <taxon>Kickxella</taxon>
    </lineage>
</organism>
<evidence type="ECO:0000313" key="2">
    <source>
        <dbReference type="Proteomes" id="UP001150581"/>
    </source>
</evidence>
<dbReference type="EMBL" id="JANBPG010000106">
    <property type="protein sequence ID" value="KAJ1900051.1"/>
    <property type="molecule type" value="Genomic_DNA"/>
</dbReference>
<dbReference type="Proteomes" id="UP001150581">
    <property type="component" value="Unassembled WGS sequence"/>
</dbReference>